<evidence type="ECO:0000313" key="2">
    <source>
        <dbReference type="EMBL" id="CAG6687112.1"/>
    </source>
</evidence>
<keyword evidence="1" id="KW-1133">Transmembrane helix</keyword>
<evidence type="ECO:0000256" key="1">
    <source>
        <dbReference type="SAM" id="Phobius"/>
    </source>
</evidence>
<feature type="transmembrane region" description="Helical" evidence="1">
    <location>
        <begin position="68"/>
        <end position="86"/>
    </location>
</feature>
<proteinExistence type="predicted"/>
<sequence length="105" mass="12152">MFVPCSFVLLNTFHIFSICFNSKRVTSSLKCVYAFTITLYPFPKNTKRVTSSLQCLCFIMPKIIPTKSYSMIFLTLTIVFYSQFVLTKSTFIYDVIKKITLISEV</sequence>
<name>A0A8D8TJC6_9HEMI</name>
<keyword evidence="1" id="KW-0472">Membrane</keyword>
<protein>
    <submittedName>
        <fullName evidence="2">Uncharacterized protein</fullName>
    </submittedName>
</protein>
<organism evidence="2">
    <name type="scientific">Cacopsylla melanoneura</name>
    <dbReference type="NCBI Taxonomy" id="428564"/>
    <lineage>
        <taxon>Eukaryota</taxon>
        <taxon>Metazoa</taxon>
        <taxon>Ecdysozoa</taxon>
        <taxon>Arthropoda</taxon>
        <taxon>Hexapoda</taxon>
        <taxon>Insecta</taxon>
        <taxon>Pterygota</taxon>
        <taxon>Neoptera</taxon>
        <taxon>Paraneoptera</taxon>
        <taxon>Hemiptera</taxon>
        <taxon>Sternorrhyncha</taxon>
        <taxon>Psylloidea</taxon>
        <taxon>Psyllidae</taxon>
        <taxon>Psyllinae</taxon>
        <taxon>Cacopsylla</taxon>
    </lineage>
</organism>
<dbReference type="EMBL" id="HBUF01279853">
    <property type="protein sequence ID" value="CAG6687112.1"/>
    <property type="molecule type" value="Transcribed_RNA"/>
</dbReference>
<keyword evidence="1" id="KW-0812">Transmembrane</keyword>
<dbReference type="AlphaFoldDB" id="A0A8D8TJC6"/>
<accession>A0A8D8TJC6</accession>
<reference evidence="2" key="1">
    <citation type="submission" date="2021-05" db="EMBL/GenBank/DDBJ databases">
        <authorList>
            <person name="Alioto T."/>
            <person name="Alioto T."/>
            <person name="Gomez Garrido J."/>
        </authorList>
    </citation>
    <scope>NUCLEOTIDE SEQUENCE</scope>
</reference>